<protein>
    <submittedName>
        <fullName evidence="3">Acyl carrier protein</fullName>
    </submittedName>
</protein>
<evidence type="ECO:0000313" key="4">
    <source>
        <dbReference type="Proteomes" id="UP000509345"/>
    </source>
</evidence>
<keyword evidence="5" id="KW-1185">Reference proteome</keyword>
<sequence length="86" mass="9851">MPEVRDQIRSFIIKEILKGGSEDDLPDDLDLRESGVLTSLTTMQLVSFVEDEFGIDVALQDPRLHFTTVSHLTQYVKDRQEHIHGQ</sequence>
<dbReference type="Proteomes" id="UP000509345">
    <property type="component" value="Plasmid unnamed1"/>
</dbReference>
<dbReference type="Pfam" id="PF00550">
    <property type="entry name" value="PP-binding"/>
    <property type="match status" value="1"/>
</dbReference>
<keyword evidence="3" id="KW-0614">Plasmid</keyword>
<dbReference type="GeneID" id="87636547"/>
<proteinExistence type="predicted"/>
<dbReference type="PROSITE" id="PS50075">
    <property type="entry name" value="CARRIER"/>
    <property type="match status" value="1"/>
</dbReference>
<evidence type="ECO:0000313" key="3">
    <source>
        <dbReference type="EMBL" id="QKW47820.1"/>
    </source>
</evidence>
<evidence type="ECO:0000259" key="1">
    <source>
        <dbReference type="PROSITE" id="PS50075"/>
    </source>
</evidence>
<gene>
    <name evidence="2" type="ORF">ABR748_26200</name>
    <name evidence="3" type="ORF">HUT09_35340</name>
</gene>
<dbReference type="InterPro" id="IPR009081">
    <property type="entry name" value="PP-bd_ACP"/>
</dbReference>
<dbReference type="Proteomes" id="UP001456562">
    <property type="component" value="Unassembled WGS sequence"/>
</dbReference>
<dbReference type="SUPFAM" id="SSF47336">
    <property type="entry name" value="ACP-like"/>
    <property type="match status" value="1"/>
</dbReference>
<accession>A0A7H8N045</accession>
<reference evidence="3 4" key="1">
    <citation type="submission" date="2020-06" db="EMBL/GenBank/DDBJ databases">
        <title>Genome mining for natural products.</title>
        <authorList>
            <person name="Zhang B."/>
            <person name="Shi J."/>
            <person name="Ge H."/>
        </authorList>
    </citation>
    <scope>NUCLEOTIDE SEQUENCE [LARGE SCALE GENOMIC DNA]</scope>
    <source>
        <strain evidence="3 4">NA06532</strain>
        <plasmid evidence="3 4">unnamed1</plasmid>
    </source>
</reference>
<evidence type="ECO:0000313" key="2">
    <source>
        <dbReference type="EMBL" id="MER0427682.1"/>
    </source>
</evidence>
<dbReference type="InterPro" id="IPR036736">
    <property type="entry name" value="ACP-like_sf"/>
</dbReference>
<dbReference type="EMBL" id="CP054927">
    <property type="protein sequence ID" value="QKW47820.1"/>
    <property type="molecule type" value="Genomic_DNA"/>
</dbReference>
<dbReference type="Gene3D" id="1.10.1200.10">
    <property type="entry name" value="ACP-like"/>
    <property type="match status" value="1"/>
</dbReference>
<dbReference type="EMBL" id="JBEJUE010000026">
    <property type="protein sequence ID" value="MER0427682.1"/>
    <property type="molecule type" value="Genomic_DNA"/>
</dbReference>
<evidence type="ECO:0000313" key="5">
    <source>
        <dbReference type="Proteomes" id="UP001456562"/>
    </source>
</evidence>
<geneLocation type="plasmid" evidence="3 4">
    <name>unnamed1</name>
</geneLocation>
<dbReference type="RefSeq" id="WP_094211028.1">
    <property type="nucleotide sequence ID" value="NZ_CP054927.1"/>
</dbReference>
<organism evidence="3 4">
    <name type="scientific">Streptomyces microflavus</name>
    <name type="common">Streptomyces lipmanii</name>
    <dbReference type="NCBI Taxonomy" id="1919"/>
    <lineage>
        <taxon>Bacteria</taxon>
        <taxon>Bacillati</taxon>
        <taxon>Actinomycetota</taxon>
        <taxon>Actinomycetes</taxon>
        <taxon>Kitasatosporales</taxon>
        <taxon>Streptomycetaceae</taxon>
        <taxon>Streptomyces</taxon>
    </lineage>
</organism>
<feature type="domain" description="Carrier" evidence="1">
    <location>
        <begin position="3"/>
        <end position="80"/>
    </location>
</feature>
<name>A0A7H8N045_STRMI</name>
<reference evidence="2 5" key="2">
    <citation type="submission" date="2024-01" db="EMBL/GenBank/DDBJ databases">
        <title>Metagenomic exploration of the rhizosphere soil microbial community and their significance in facilitating the development of wild simulated ginseng.</title>
        <authorList>
            <person name="Huang J."/>
        </authorList>
    </citation>
    <scope>NUCLEOTIDE SEQUENCE [LARGE SCALE GENOMIC DNA]</scope>
    <source>
        <strain evidence="2 5">WY141</strain>
    </source>
</reference>
<dbReference type="AlphaFoldDB" id="A0A7H8N045"/>